<accession>A0A8J6DDP1</accession>
<sequence>MKIGDFEGVTKVEYEQKALRCLRYIHCLPAIHRLFFISNYIQECLPITCPTILSQASITPSNMDLSNQKTLIILNKGMESPIPDCPWLKEEPVVWRPLPNINAPKTLELGLVMQEEAEDTGPHFLRQQEGGLYKQSWPQVSAWGALQGSHMLCSLQQWADGGGCSTSRSMIYLCNYASEHLLKEDINIMPQEGNELRAALTCIPGFSLTVLSSCTSVMAVC</sequence>
<keyword evidence="1" id="KW-0418">Kinase</keyword>
<gene>
    <name evidence="1" type="ORF">J0S82_008431</name>
</gene>
<keyword evidence="1" id="KW-0808">Transferase</keyword>
<comment type="caution">
    <text evidence="1">The sequence shown here is derived from an EMBL/GenBank/DDBJ whole genome shotgun (WGS) entry which is preliminary data.</text>
</comment>
<dbReference type="GO" id="GO:0016301">
    <property type="term" value="F:kinase activity"/>
    <property type="evidence" value="ECO:0007669"/>
    <property type="project" value="UniProtKB-KW"/>
</dbReference>
<dbReference type="Proteomes" id="UP000700334">
    <property type="component" value="Unassembled WGS sequence"/>
</dbReference>
<evidence type="ECO:0000313" key="1">
    <source>
        <dbReference type="EMBL" id="KAG8504909.1"/>
    </source>
</evidence>
<dbReference type="AlphaFoldDB" id="A0A8J6DDP1"/>
<keyword evidence="2" id="KW-1185">Reference proteome</keyword>
<evidence type="ECO:0000313" key="2">
    <source>
        <dbReference type="Proteomes" id="UP000700334"/>
    </source>
</evidence>
<name>A0A8J6DDP1_GALPY</name>
<reference evidence="1" key="1">
    <citation type="journal article" date="2021" name="Evol. Appl.">
        <title>The genome of the Pyrenean desman and the effects of bottlenecks and inbreeding on the genomic landscape of an endangered species.</title>
        <authorList>
            <person name="Escoda L."/>
            <person name="Castresana J."/>
        </authorList>
    </citation>
    <scope>NUCLEOTIDE SEQUENCE</scope>
    <source>
        <strain evidence="1">IBE-C5619</strain>
    </source>
</reference>
<organism evidence="1 2">
    <name type="scientific">Galemys pyrenaicus</name>
    <name type="common">Iberian desman</name>
    <name type="synonym">Pyrenean desman</name>
    <dbReference type="NCBI Taxonomy" id="202257"/>
    <lineage>
        <taxon>Eukaryota</taxon>
        <taxon>Metazoa</taxon>
        <taxon>Chordata</taxon>
        <taxon>Craniata</taxon>
        <taxon>Vertebrata</taxon>
        <taxon>Euteleostomi</taxon>
        <taxon>Mammalia</taxon>
        <taxon>Eutheria</taxon>
        <taxon>Laurasiatheria</taxon>
        <taxon>Eulipotyphla</taxon>
        <taxon>Talpidae</taxon>
        <taxon>Galemys</taxon>
    </lineage>
</organism>
<dbReference type="EMBL" id="JAGFMF010012281">
    <property type="protein sequence ID" value="KAG8504909.1"/>
    <property type="molecule type" value="Genomic_DNA"/>
</dbReference>
<protein>
    <submittedName>
        <fullName evidence="1">Serine/threonine-protein kinase PLK1</fullName>
    </submittedName>
</protein>
<proteinExistence type="predicted"/>